<evidence type="ECO:0000256" key="1">
    <source>
        <dbReference type="ARBA" id="ARBA00001922"/>
    </source>
</evidence>
<evidence type="ECO:0000256" key="8">
    <source>
        <dbReference type="ARBA" id="ARBA00023002"/>
    </source>
</evidence>
<gene>
    <name evidence="16" type="ORF">OSCT_0405</name>
</gene>
<evidence type="ECO:0000256" key="7">
    <source>
        <dbReference type="ARBA" id="ARBA00022741"/>
    </source>
</evidence>
<keyword evidence="9" id="KW-0170">Cobalt</keyword>
<dbReference type="Proteomes" id="UP000054010">
    <property type="component" value="Unassembled WGS sequence"/>
</dbReference>
<dbReference type="PRINTS" id="PR01183">
    <property type="entry name" value="RIBORDTASEM1"/>
</dbReference>
<comment type="function">
    <text evidence="10">Catalyzes the reduction of ribonucleotides to deoxyribonucleotides. May function to provide a pool of deoxyribonucleotide precursors for DNA repair during oxygen limitation and/or for immediate growth after restoration of oxygen.</text>
</comment>
<evidence type="ECO:0000256" key="11">
    <source>
        <dbReference type="ARBA" id="ARBA00033050"/>
    </source>
</evidence>
<evidence type="ECO:0000256" key="2">
    <source>
        <dbReference type="ARBA" id="ARBA00007405"/>
    </source>
</evidence>
<dbReference type="AlphaFoldDB" id="E1IAQ4"/>
<comment type="caution">
    <text evidence="16">The sequence shown here is derived from an EMBL/GenBank/DDBJ whole genome shotgun (WGS) entry which is preliminary data.</text>
</comment>
<dbReference type="Pfam" id="PF12637">
    <property type="entry name" value="TSCPD"/>
    <property type="match status" value="1"/>
</dbReference>
<feature type="domain" description="Ribonucleotide reductase large subunit C-terminal" evidence="14">
    <location>
        <begin position="6"/>
        <end position="289"/>
    </location>
</feature>
<keyword evidence="5" id="KW-0846">Cobalamin</keyword>
<proteinExistence type="inferred from homology"/>
<dbReference type="EC" id="1.17.4.1" evidence="3"/>
<dbReference type="InterPro" id="IPR050862">
    <property type="entry name" value="RdRp_reductase_class-2"/>
</dbReference>
<evidence type="ECO:0000256" key="4">
    <source>
        <dbReference type="ARBA" id="ARBA00014409"/>
    </source>
</evidence>
<dbReference type="GO" id="GO:0004748">
    <property type="term" value="F:ribonucleoside-diphosphate reductase activity, thioredoxin disulfide as acceptor"/>
    <property type="evidence" value="ECO:0007669"/>
    <property type="project" value="UniProtKB-EC"/>
</dbReference>
<dbReference type="PANTHER" id="PTHR43371:SF1">
    <property type="entry name" value="RIBONUCLEOSIDE-DIPHOSPHATE REDUCTASE"/>
    <property type="match status" value="1"/>
</dbReference>
<name>E1IAQ4_9CHLR</name>
<feature type="domain" description="TSCPD" evidence="15">
    <location>
        <begin position="349"/>
        <end position="431"/>
    </location>
</feature>
<keyword evidence="17" id="KW-1185">Reference proteome</keyword>
<dbReference type="eggNOG" id="COG0209">
    <property type="taxonomic scope" value="Bacteria"/>
</dbReference>
<evidence type="ECO:0000313" key="16">
    <source>
        <dbReference type="EMBL" id="EFO81733.1"/>
    </source>
</evidence>
<dbReference type="STRING" id="765420.OSCT_0405"/>
<evidence type="ECO:0000256" key="9">
    <source>
        <dbReference type="ARBA" id="ARBA00023285"/>
    </source>
</evidence>
<organism evidence="16 17">
    <name type="scientific">Oscillochloris trichoides DG-6</name>
    <dbReference type="NCBI Taxonomy" id="765420"/>
    <lineage>
        <taxon>Bacteria</taxon>
        <taxon>Bacillati</taxon>
        <taxon>Chloroflexota</taxon>
        <taxon>Chloroflexia</taxon>
        <taxon>Chloroflexales</taxon>
        <taxon>Chloroflexineae</taxon>
        <taxon>Oscillochloridaceae</taxon>
        <taxon>Oscillochloris</taxon>
    </lineage>
</organism>
<evidence type="ECO:0000259" key="14">
    <source>
        <dbReference type="Pfam" id="PF02867"/>
    </source>
</evidence>
<dbReference type="InterPro" id="IPR000788">
    <property type="entry name" value="RNR_lg_C"/>
</dbReference>
<accession>E1IAQ4</accession>
<evidence type="ECO:0000313" key="17">
    <source>
        <dbReference type="Proteomes" id="UP000054010"/>
    </source>
</evidence>
<evidence type="ECO:0000256" key="12">
    <source>
        <dbReference type="ARBA" id="ARBA00047754"/>
    </source>
</evidence>
<keyword evidence="6" id="KW-0237">DNA synthesis</keyword>
<keyword evidence="7" id="KW-0547">Nucleotide-binding</keyword>
<dbReference type="Pfam" id="PF02867">
    <property type="entry name" value="Ribonuc_red_lgC"/>
    <property type="match status" value="1"/>
</dbReference>
<dbReference type="GO" id="GO:0000166">
    <property type="term" value="F:nucleotide binding"/>
    <property type="evidence" value="ECO:0007669"/>
    <property type="project" value="UniProtKB-KW"/>
</dbReference>
<dbReference type="SUPFAM" id="SSF51998">
    <property type="entry name" value="PFL-like glycyl radical enzymes"/>
    <property type="match status" value="1"/>
</dbReference>
<comment type="cofactor">
    <cofactor evidence="1">
        <name>adenosylcob(III)alamin</name>
        <dbReference type="ChEBI" id="CHEBI:18408"/>
    </cofactor>
</comment>
<evidence type="ECO:0000256" key="3">
    <source>
        <dbReference type="ARBA" id="ARBA00012274"/>
    </source>
</evidence>
<evidence type="ECO:0000259" key="15">
    <source>
        <dbReference type="Pfam" id="PF12637"/>
    </source>
</evidence>
<evidence type="ECO:0000256" key="10">
    <source>
        <dbReference type="ARBA" id="ARBA00025437"/>
    </source>
</evidence>
<keyword evidence="8" id="KW-0560">Oxidoreductase</keyword>
<evidence type="ECO:0000256" key="13">
    <source>
        <dbReference type="SAM" id="MobiDB-lite"/>
    </source>
</evidence>
<reference evidence="16 17" key="1">
    <citation type="journal article" date="2011" name="J. Bacteriol.">
        <title>Draft genome sequence of the anoxygenic filamentous phototrophic bacterium Oscillochloris trichoides subsp. DG-6.</title>
        <authorList>
            <person name="Kuznetsov B.B."/>
            <person name="Ivanovsky R.N."/>
            <person name="Keppen O.I."/>
            <person name="Sukhacheva M.V."/>
            <person name="Bumazhkin B.K."/>
            <person name="Patutina E.O."/>
            <person name="Beletsky A.V."/>
            <person name="Mardanov A.V."/>
            <person name="Baslerov R.V."/>
            <person name="Panteleeva A.N."/>
            <person name="Kolganova T.V."/>
            <person name="Ravin N.V."/>
            <person name="Skryabin K.G."/>
        </authorList>
    </citation>
    <scope>NUCLEOTIDE SEQUENCE [LARGE SCALE GENOMIC DNA]</scope>
    <source>
        <strain evidence="16 17">DG-6</strain>
    </source>
</reference>
<comment type="similarity">
    <text evidence="2">Belongs to the ribonucleoside diphosphate reductase class-2 family.</text>
</comment>
<evidence type="ECO:0000256" key="6">
    <source>
        <dbReference type="ARBA" id="ARBA00022634"/>
    </source>
</evidence>
<dbReference type="PANTHER" id="PTHR43371">
    <property type="entry name" value="VITAMIN B12-DEPENDENT RIBONUCLEOTIDE REDUCTASE"/>
    <property type="match status" value="1"/>
</dbReference>
<comment type="catalytic activity">
    <reaction evidence="12">
        <text>a 2'-deoxyribonucleoside 5'-diphosphate + [thioredoxin]-disulfide + H2O = a ribonucleoside 5'-diphosphate + [thioredoxin]-dithiol</text>
        <dbReference type="Rhea" id="RHEA:23252"/>
        <dbReference type="Rhea" id="RHEA-COMP:10698"/>
        <dbReference type="Rhea" id="RHEA-COMP:10700"/>
        <dbReference type="ChEBI" id="CHEBI:15377"/>
        <dbReference type="ChEBI" id="CHEBI:29950"/>
        <dbReference type="ChEBI" id="CHEBI:50058"/>
        <dbReference type="ChEBI" id="CHEBI:57930"/>
        <dbReference type="ChEBI" id="CHEBI:73316"/>
        <dbReference type="EC" id="1.17.4.1"/>
    </reaction>
</comment>
<dbReference type="GO" id="GO:0071897">
    <property type="term" value="P:DNA biosynthetic process"/>
    <property type="evidence" value="ECO:0007669"/>
    <property type="project" value="UniProtKB-KW"/>
</dbReference>
<protein>
    <recommendedName>
        <fullName evidence="4">Vitamin B12-dependent ribonucleotide reductase</fullName>
        <ecNumber evidence="3">1.17.4.1</ecNumber>
    </recommendedName>
    <alternativeName>
        <fullName evidence="11">Ribonucleoside-diphosphate reductase NrdJ</fullName>
    </alternativeName>
</protein>
<sequence>MLPYDSCNLGSVNLGLFVTSKQTVDWDNLRTVVHASTRFLDNVIDANHYPLPQIGALSQRIRRIGLGVMGWADMLVKMGIPYASDEAIALAREVMAFVDEESKVASEELARERGTFPEWEQSVWGPDETCARRPDGSRIRPFRKLRNCNVTTVAPTGTISIIAGCSSGIEPLFAIAFWRHQADARMLDVNEQFVAQAQREGWYSQELMERIADSGHIHHPEVPSEVQRVWTTAHDIAPEWHVRTQAAFQESVDSAISKTINMPNEATPDDVRAAYELAFNLGCKGITVYRDGSRSNQVLSTGSGEKEKTAAPAPAPVVTEQPIMPRTIPADGLPSHSFPVLTPLGKLRLFVTELDEKPFEVFAIIGRAGSDVMAFTEAIGRLTSLALRCGVPVKLIAEQLRGIGGASSAGFGPNRVRSVPDAIGKLLQDHYVSPDRPERPKSLKSSDLPPSVEVALAYPVTSGEICPDCQNATLMNEEGCRKCHTCGYSEC</sequence>
<feature type="compositionally biased region" description="Polar residues" evidence="13">
    <location>
        <begin position="294"/>
        <end position="303"/>
    </location>
</feature>
<dbReference type="EMBL" id="ADVR01000006">
    <property type="protein sequence ID" value="EFO81733.1"/>
    <property type="molecule type" value="Genomic_DNA"/>
</dbReference>
<dbReference type="GO" id="GO:0031419">
    <property type="term" value="F:cobalamin binding"/>
    <property type="evidence" value="ECO:0007669"/>
    <property type="project" value="UniProtKB-KW"/>
</dbReference>
<dbReference type="Gene3D" id="3.20.70.20">
    <property type="match status" value="1"/>
</dbReference>
<dbReference type="HOGENOM" id="CLU_555307_0_0_0"/>
<feature type="region of interest" description="Disordered" evidence="13">
    <location>
        <begin position="294"/>
        <end position="315"/>
    </location>
</feature>
<dbReference type="InterPro" id="IPR024434">
    <property type="entry name" value="TSCPD_dom"/>
</dbReference>
<evidence type="ECO:0000256" key="5">
    <source>
        <dbReference type="ARBA" id="ARBA00022628"/>
    </source>
</evidence>